<evidence type="ECO:0000256" key="11">
    <source>
        <dbReference type="SAM" id="MobiDB-lite"/>
    </source>
</evidence>
<feature type="transmembrane region" description="Helical" evidence="10">
    <location>
        <begin position="344"/>
        <end position="367"/>
    </location>
</feature>
<keyword evidence="9 10" id="KW-0739">Sodium transport</keyword>
<evidence type="ECO:0000256" key="1">
    <source>
        <dbReference type="ARBA" id="ARBA00004651"/>
    </source>
</evidence>
<feature type="compositionally biased region" description="Basic and acidic residues" evidence="11">
    <location>
        <begin position="461"/>
        <end position="478"/>
    </location>
</feature>
<evidence type="ECO:0000256" key="8">
    <source>
        <dbReference type="ARBA" id="ARBA00023136"/>
    </source>
</evidence>
<feature type="transmembrane region" description="Helical" evidence="10">
    <location>
        <begin position="82"/>
        <end position="105"/>
    </location>
</feature>
<sequence>MEGLVLTVVLGVAVLAGTVLAPRLRLAAPLVLLLLGLVLGFVPGLRDVELPSEAVLLLFLPVLLFWEALTTSLRSIRRDLRGIILMSTVLVVATAFAVAGIAYSLGMPWPAALMLGAALAPPDATAIASLGNVLPRRQFALLRAESLTNDGAALALYTIAVGFAVSGSTSTLEVTSTVAIAYLGGVAAGLALGALGIAFLRQTSDALIINITMLVLPFASYLAAEAFGASGVLSVVTCGLLLSFFSARTSTALSRRQMHGMWPLGSYVLNGALFVLVGVQVQASIRQIDPSELGILVLLTVAVWAVLMVVRYAFQLAGSAAARLLDARLRGAPGGQQLGQRGRVVSTVASFRGAVSLAIALSVPLTVAGGGPMQGRDEIVFVTAGVIVLTLLVQGPVLPALAQWARLPRDTEDQEELDIARVRMSTVALRALDDISAELSLSPAVRERLATQQRAVSQLARARDESGQDRSEAPDREDAAAYARGRLALIDLEREELHALRRATTIDDEVVRRIEAVLDVEELRLRGIDPQG</sequence>
<feature type="transmembrane region" description="Helical" evidence="10">
    <location>
        <begin position="111"/>
        <end position="135"/>
    </location>
</feature>
<keyword evidence="5 10" id="KW-1133">Transmembrane helix</keyword>
<accession>A0ABT8G1S7</accession>
<feature type="transmembrane region" description="Helical" evidence="10">
    <location>
        <begin position="147"/>
        <end position="167"/>
    </location>
</feature>
<comment type="function">
    <text evidence="10">Na(+)/H(+) antiporter that extrudes sodium in exchange for external protons.</text>
</comment>
<dbReference type="RefSeq" id="WP_301128280.1">
    <property type="nucleotide sequence ID" value="NZ_JAUHPV010000005.1"/>
</dbReference>
<feature type="transmembrane region" description="Helical" evidence="10">
    <location>
        <begin position="293"/>
        <end position="314"/>
    </location>
</feature>
<organism evidence="13 14">
    <name type="scientific">Demequina zhanjiangensis</name>
    <dbReference type="NCBI Taxonomy" id="3051659"/>
    <lineage>
        <taxon>Bacteria</taxon>
        <taxon>Bacillati</taxon>
        <taxon>Actinomycetota</taxon>
        <taxon>Actinomycetes</taxon>
        <taxon>Micrococcales</taxon>
        <taxon>Demequinaceae</taxon>
        <taxon>Demequina</taxon>
    </lineage>
</organism>
<evidence type="ECO:0000256" key="10">
    <source>
        <dbReference type="RuleBase" id="RU366002"/>
    </source>
</evidence>
<reference evidence="13" key="1">
    <citation type="submission" date="2023-06" db="EMBL/GenBank/DDBJ databases">
        <title>SYSU T00b26.</title>
        <authorList>
            <person name="Gao L."/>
            <person name="Fang B.-Z."/>
            <person name="Li W.-J."/>
        </authorList>
    </citation>
    <scope>NUCLEOTIDE SEQUENCE</scope>
    <source>
        <strain evidence="13">SYSU T00b26</strain>
    </source>
</reference>
<dbReference type="InterPro" id="IPR004705">
    <property type="entry name" value="Cation/H_exchanger_CPA1_bac"/>
</dbReference>
<evidence type="ECO:0000313" key="14">
    <source>
        <dbReference type="Proteomes" id="UP001172738"/>
    </source>
</evidence>
<dbReference type="Gene3D" id="1.20.1530.20">
    <property type="match status" value="1"/>
</dbReference>
<name>A0ABT8G1S7_9MICO</name>
<feature type="transmembrane region" description="Helical" evidence="10">
    <location>
        <begin position="261"/>
        <end position="281"/>
    </location>
</feature>
<evidence type="ECO:0000256" key="5">
    <source>
        <dbReference type="ARBA" id="ARBA00022989"/>
    </source>
</evidence>
<evidence type="ECO:0000256" key="9">
    <source>
        <dbReference type="ARBA" id="ARBA00023201"/>
    </source>
</evidence>
<keyword evidence="4 10" id="KW-0812">Transmembrane</keyword>
<feature type="transmembrane region" description="Helical" evidence="10">
    <location>
        <begin position="51"/>
        <end position="70"/>
    </location>
</feature>
<dbReference type="NCBIfam" id="TIGR00831">
    <property type="entry name" value="a_cpa1"/>
    <property type="match status" value="1"/>
</dbReference>
<dbReference type="PANTHER" id="PTHR10110">
    <property type="entry name" value="SODIUM/HYDROGEN EXCHANGER"/>
    <property type="match status" value="1"/>
</dbReference>
<dbReference type="Proteomes" id="UP001172738">
    <property type="component" value="Unassembled WGS sequence"/>
</dbReference>
<dbReference type="PANTHER" id="PTHR10110:SF86">
    <property type="entry name" value="SODIUM_HYDROGEN EXCHANGER 7"/>
    <property type="match status" value="1"/>
</dbReference>
<keyword evidence="6 10" id="KW-0915">Sodium</keyword>
<evidence type="ECO:0000256" key="6">
    <source>
        <dbReference type="ARBA" id="ARBA00023053"/>
    </source>
</evidence>
<feature type="transmembrane region" description="Helical" evidence="10">
    <location>
        <begin position="179"/>
        <end position="200"/>
    </location>
</feature>
<dbReference type="InterPro" id="IPR038770">
    <property type="entry name" value="Na+/solute_symporter_sf"/>
</dbReference>
<gene>
    <name evidence="13" type="ORF">QQX04_08810</name>
</gene>
<evidence type="ECO:0000256" key="2">
    <source>
        <dbReference type="ARBA" id="ARBA00022448"/>
    </source>
</evidence>
<evidence type="ECO:0000256" key="4">
    <source>
        <dbReference type="ARBA" id="ARBA00022692"/>
    </source>
</evidence>
<dbReference type="EMBL" id="JAUHPV010000005">
    <property type="protein sequence ID" value="MDN4473087.1"/>
    <property type="molecule type" value="Genomic_DNA"/>
</dbReference>
<dbReference type="InterPro" id="IPR018422">
    <property type="entry name" value="Cation/H_exchanger_CPA1"/>
</dbReference>
<comment type="similarity">
    <text evidence="10">Belongs to the monovalent cation:proton antiporter 1 (CPA1) transporter (TC 2.A.36) family.</text>
</comment>
<protein>
    <submittedName>
        <fullName evidence="13">Na+/H+ antiporter</fullName>
    </submittedName>
</protein>
<keyword evidence="3 10" id="KW-1003">Cell membrane</keyword>
<keyword evidence="8 10" id="KW-0472">Membrane</keyword>
<feature type="transmembrane region" description="Helical" evidence="10">
    <location>
        <begin position="379"/>
        <end position="401"/>
    </location>
</feature>
<feature type="domain" description="Cation/H+ exchanger transmembrane" evidence="12">
    <location>
        <begin position="12"/>
        <end position="404"/>
    </location>
</feature>
<keyword evidence="7 10" id="KW-0406">Ion transport</keyword>
<keyword evidence="14" id="KW-1185">Reference proteome</keyword>
<evidence type="ECO:0000256" key="7">
    <source>
        <dbReference type="ARBA" id="ARBA00023065"/>
    </source>
</evidence>
<feature type="region of interest" description="Disordered" evidence="11">
    <location>
        <begin position="457"/>
        <end position="478"/>
    </location>
</feature>
<feature type="transmembrane region" description="Helical" evidence="10">
    <location>
        <begin position="207"/>
        <end position="224"/>
    </location>
</feature>
<evidence type="ECO:0000313" key="13">
    <source>
        <dbReference type="EMBL" id="MDN4473087.1"/>
    </source>
</evidence>
<dbReference type="Pfam" id="PF00999">
    <property type="entry name" value="Na_H_Exchanger"/>
    <property type="match status" value="1"/>
</dbReference>
<proteinExistence type="inferred from homology"/>
<evidence type="ECO:0000256" key="3">
    <source>
        <dbReference type="ARBA" id="ARBA00022475"/>
    </source>
</evidence>
<feature type="transmembrane region" description="Helical" evidence="10">
    <location>
        <begin position="230"/>
        <end position="249"/>
    </location>
</feature>
<dbReference type="InterPro" id="IPR006153">
    <property type="entry name" value="Cation/H_exchanger_TM"/>
</dbReference>
<keyword evidence="10" id="KW-0050">Antiport</keyword>
<comment type="caution">
    <text evidence="13">The sequence shown here is derived from an EMBL/GenBank/DDBJ whole genome shotgun (WGS) entry which is preliminary data.</text>
</comment>
<evidence type="ECO:0000259" key="12">
    <source>
        <dbReference type="Pfam" id="PF00999"/>
    </source>
</evidence>
<comment type="subcellular location">
    <subcellularLocation>
        <location evidence="1 10">Cell membrane</location>
        <topology evidence="1 10">Multi-pass membrane protein</topology>
    </subcellularLocation>
</comment>
<keyword evidence="2 10" id="KW-0813">Transport</keyword>